<comment type="caution">
    <text evidence="8">The sequence shown here is derived from an EMBL/GenBank/DDBJ whole genome shotgun (WGS) entry which is preliminary data.</text>
</comment>
<gene>
    <name evidence="8" type="ORF">IAC04_07430</name>
</gene>
<dbReference type="InterPro" id="IPR029141">
    <property type="entry name" value="FimA_N"/>
</dbReference>
<reference evidence="8" key="2">
    <citation type="submission" date="2021-04" db="EMBL/GenBank/DDBJ databases">
        <authorList>
            <person name="Gilroy R."/>
        </authorList>
    </citation>
    <scope>NUCLEOTIDE SEQUENCE</scope>
    <source>
        <strain evidence="8">Gambia16-554</strain>
    </source>
</reference>
<comment type="similarity">
    <text evidence="2">Belongs to the bacteroidetes fimbrillin superfamily. FimA/Mfa1 family.</text>
</comment>
<dbReference type="Pfam" id="PF15495">
    <property type="entry name" value="Fimbrillin_C"/>
    <property type="match status" value="1"/>
</dbReference>
<evidence type="ECO:0000256" key="3">
    <source>
        <dbReference type="ARBA" id="ARBA00022729"/>
    </source>
</evidence>
<evidence type="ECO:0000313" key="9">
    <source>
        <dbReference type="Proteomes" id="UP000824115"/>
    </source>
</evidence>
<dbReference type="Proteomes" id="UP000824115">
    <property type="component" value="Unassembled WGS sequence"/>
</dbReference>
<evidence type="ECO:0000313" key="8">
    <source>
        <dbReference type="EMBL" id="HIZ86306.1"/>
    </source>
</evidence>
<dbReference type="EMBL" id="DXAW01000123">
    <property type="protein sequence ID" value="HIZ86306.1"/>
    <property type="molecule type" value="Genomic_DNA"/>
</dbReference>
<dbReference type="GO" id="GO:0009289">
    <property type="term" value="C:pilus"/>
    <property type="evidence" value="ECO:0007669"/>
    <property type="project" value="UniProtKB-SubCell"/>
</dbReference>
<dbReference type="AlphaFoldDB" id="A0A9D2GQF4"/>
<feature type="signal peptide" evidence="5">
    <location>
        <begin position="1"/>
        <end position="23"/>
    </location>
</feature>
<evidence type="ECO:0008006" key="10">
    <source>
        <dbReference type="Google" id="ProtNLM"/>
    </source>
</evidence>
<evidence type="ECO:0000259" key="7">
    <source>
        <dbReference type="Pfam" id="PF15495"/>
    </source>
</evidence>
<sequence length="354" mass="38266">MKNNFLNTARVLSLLTLTAGLSACETVECPDCLDNAGAPASLTLSINPAATKSTEIPSEETDNAVGTVDVFVFNTPGASVQGHGELDTYRRFENSSEPIEIQTTTGAKKICVVVNSKSGDLTSVTSLSQLQQAVTRLQDETFGNLTMYGEKDVTLSAENTVDITVSRFISRITVSSIKTKFNGTPYEGVALTNTKLYLINAHGDKILFNGGATTVPTVLNAGTLNTDDVEGCAQSGLLYDEISAQILDEGYSTSHHLYTYANETNDIETCTKLVMETEINGSKYYYPIPVNQEGYGYTSENGHYGIKRNTVYSFGITISRPGSLDPDEPVETGAVEISINVEDWAETPSFEKEF</sequence>
<reference evidence="8" key="1">
    <citation type="journal article" date="2021" name="PeerJ">
        <title>Extensive microbial diversity within the chicken gut microbiome revealed by metagenomics and culture.</title>
        <authorList>
            <person name="Gilroy R."/>
            <person name="Ravi A."/>
            <person name="Getino M."/>
            <person name="Pursley I."/>
            <person name="Horton D.L."/>
            <person name="Alikhan N.F."/>
            <person name="Baker D."/>
            <person name="Gharbi K."/>
            <person name="Hall N."/>
            <person name="Watson M."/>
            <person name="Adriaenssens E.M."/>
            <person name="Foster-Nyarko E."/>
            <person name="Jarju S."/>
            <person name="Secka A."/>
            <person name="Antonio M."/>
            <person name="Oren A."/>
            <person name="Chaudhuri R.R."/>
            <person name="La Ragione R."/>
            <person name="Hildebrand F."/>
            <person name="Pallen M.J."/>
        </authorList>
    </citation>
    <scope>NUCLEOTIDE SEQUENCE</scope>
    <source>
        <strain evidence="8">Gambia16-554</strain>
    </source>
</reference>
<protein>
    <recommendedName>
        <fullName evidence="10">Major fimbrial subunit protein N-terminal domain-containing protein</fullName>
    </recommendedName>
</protein>
<dbReference type="InterPro" id="IPR029140">
    <property type="entry name" value="Mfa1_C"/>
</dbReference>
<evidence type="ECO:0000256" key="2">
    <source>
        <dbReference type="ARBA" id="ARBA00006011"/>
    </source>
</evidence>
<feature type="domain" description="Minor fimbrium subunit Mfa1 C-terminal" evidence="7">
    <location>
        <begin position="282"/>
        <end position="346"/>
    </location>
</feature>
<organism evidence="8 9">
    <name type="scientific">Candidatus Coprenecus stercoravium</name>
    <dbReference type="NCBI Taxonomy" id="2840735"/>
    <lineage>
        <taxon>Bacteria</taxon>
        <taxon>Pseudomonadati</taxon>
        <taxon>Bacteroidota</taxon>
        <taxon>Bacteroidia</taxon>
        <taxon>Bacteroidales</taxon>
        <taxon>Rikenellaceae</taxon>
        <taxon>Rikenellaceae incertae sedis</taxon>
        <taxon>Candidatus Coprenecus</taxon>
    </lineage>
</organism>
<dbReference type="Gene3D" id="2.60.40.2580">
    <property type="match status" value="1"/>
</dbReference>
<evidence type="ECO:0000256" key="1">
    <source>
        <dbReference type="ARBA" id="ARBA00004561"/>
    </source>
</evidence>
<dbReference type="PROSITE" id="PS51257">
    <property type="entry name" value="PROKAR_LIPOPROTEIN"/>
    <property type="match status" value="1"/>
</dbReference>
<evidence type="ECO:0000259" key="6">
    <source>
        <dbReference type="Pfam" id="PF06321"/>
    </source>
</evidence>
<keyword evidence="4" id="KW-0281">Fimbrium</keyword>
<dbReference type="Pfam" id="PF06321">
    <property type="entry name" value="P_gingi_FimA"/>
    <property type="match status" value="1"/>
</dbReference>
<feature type="chain" id="PRO_5038997424" description="Major fimbrial subunit protein N-terminal domain-containing protein" evidence="5">
    <location>
        <begin position="24"/>
        <end position="354"/>
    </location>
</feature>
<comment type="subcellular location">
    <subcellularLocation>
        <location evidence="1">Fimbrium</location>
    </subcellularLocation>
</comment>
<feature type="domain" description="Major fimbrial subunit protein N-terminal" evidence="6">
    <location>
        <begin position="40"/>
        <end position="159"/>
    </location>
</feature>
<evidence type="ECO:0000256" key="4">
    <source>
        <dbReference type="ARBA" id="ARBA00023263"/>
    </source>
</evidence>
<dbReference type="Gene3D" id="2.60.40.3690">
    <property type="match status" value="1"/>
</dbReference>
<keyword evidence="3 5" id="KW-0732">Signal</keyword>
<evidence type="ECO:0000256" key="5">
    <source>
        <dbReference type="SAM" id="SignalP"/>
    </source>
</evidence>
<proteinExistence type="inferred from homology"/>
<name>A0A9D2GQF4_9BACT</name>
<accession>A0A9D2GQF4</accession>